<keyword evidence="5" id="KW-1185">Reference proteome</keyword>
<feature type="domain" description="Glycosyltransferase subfamily 4-like N-terminal" evidence="3">
    <location>
        <begin position="12"/>
        <end position="176"/>
    </location>
</feature>
<keyword evidence="1 4" id="KW-0808">Transferase</keyword>
<dbReference type="PANTHER" id="PTHR46401">
    <property type="entry name" value="GLYCOSYLTRANSFERASE WBBK-RELATED"/>
    <property type="match status" value="1"/>
</dbReference>
<dbReference type="EMBL" id="CP000448">
    <property type="protein sequence ID" value="ABI68048.1"/>
    <property type="molecule type" value="Genomic_DNA"/>
</dbReference>
<dbReference type="GO" id="GO:0016757">
    <property type="term" value="F:glycosyltransferase activity"/>
    <property type="evidence" value="ECO:0007669"/>
    <property type="project" value="InterPro"/>
</dbReference>
<dbReference type="AlphaFoldDB" id="Q0AZ06"/>
<dbReference type="PANTHER" id="PTHR46401:SF2">
    <property type="entry name" value="GLYCOSYLTRANSFERASE WBBK-RELATED"/>
    <property type="match status" value="1"/>
</dbReference>
<evidence type="ECO:0000256" key="1">
    <source>
        <dbReference type="ARBA" id="ARBA00022679"/>
    </source>
</evidence>
<dbReference type="InterPro" id="IPR028098">
    <property type="entry name" value="Glyco_trans_4-like_N"/>
</dbReference>
<dbReference type="STRING" id="335541.Swol_0725"/>
<protein>
    <submittedName>
        <fullName evidence="4">Glycosyl transferase, group 1</fullName>
    </submittedName>
</protein>
<evidence type="ECO:0000259" key="2">
    <source>
        <dbReference type="Pfam" id="PF00534"/>
    </source>
</evidence>
<evidence type="ECO:0000313" key="4">
    <source>
        <dbReference type="EMBL" id="ABI68048.1"/>
    </source>
</evidence>
<dbReference type="Gene3D" id="3.40.50.2000">
    <property type="entry name" value="Glycogen Phosphorylase B"/>
    <property type="match status" value="2"/>
</dbReference>
<gene>
    <name evidence="4" type="ordered locus">Swol_0725</name>
</gene>
<dbReference type="RefSeq" id="WP_011640153.1">
    <property type="nucleotide sequence ID" value="NC_008346.1"/>
</dbReference>
<dbReference type="SMR" id="Q0AZ06"/>
<dbReference type="SUPFAM" id="SSF53756">
    <property type="entry name" value="UDP-Glycosyltransferase/glycogen phosphorylase"/>
    <property type="match status" value="1"/>
</dbReference>
<accession>Q0AZ06</accession>
<feature type="domain" description="Glycosyl transferase family 1" evidence="2">
    <location>
        <begin position="194"/>
        <end position="352"/>
    </location>
</feature>
<dbReference type="InterPro" id="IPR001296">
    <property type="entry name" value="Glyco_trans_1"/>
</dbReference>
<dbReference type="eggNOG" id="COG0438">
    <property type="taxonomic scope" value="Bacteria"/>
</dbReference>
<evidence type="ECO:0000313" key="5">
    <source>
        <dbReference type="Proteomes" id="UP000001968"/>
    </source>
</evidence>
<dbReference type="Proteomes" id="UP000001968">
    <property type="component" value="Chromosome"/>
</dbReference>
<dbReference type="KEGG" id="swo:Swol_0725"/>
<dbReference type="OrthoDB" id="9797829at2"/>
<dbReference type="CDD" id="cd03809">
    <property type="entry name" value="GT4_MtfB-like"/>
    <property type="match status" value="1"/>
</dbReference>
<dbReference type="Pfam" id="PF13439">
    <property type="entry name" value="Glyco_transf_4"/>
    <property type="match status" value="1"/>
</dbReference>
<proteinExistence type="predicted"/>
<organism evidence="4 5">
    <name type="scientific">Syntrophomonas wolfei subsp. wolfei (strain DSM 2245B / Goettingen)</name>
    <dbReference type="NCBI Taxonomy" id="335541"/>
    <lineage>
        <taxon>Bacteria</taxon>
        <taxon>Bacillati</taxon>
        <taxon>Bacillota</taxon>
        <taxon>Clostridia</taxon>
        <taxon>Eubacteriales</taxon>
        <taxon>Syntrophomonadaceae</taxon>
        <taxon>Syntrophomonas</taxon>
    </lineage>
</organism>
<dbReference type="HOGENOM" id="CLU_009583_27_5_9"/>
<evidence type="ECO:0000259" key="3">
    <source>
        <dbReference type="Pfam" id="PF13439"/>
    </source>
</evidence>
<name>Q0AZ06_SYNWW</name>
<dbReference type="CAZy" id="GT4">
    <property type="family name" value="Glycosyltransferase Family 4"/>
</dbReference>
<reference evidence="5" key="1">
    <citation type="journal article" date="2010" name="Environ. Microbiol.">
        <title>The genome of Syntrophomonas wolfei: new insights into syntrophic metabolism and biohydrogen production.</title>
        <authorList>
            <person name="Sieber J.R."/>
            <person name="Sims D.R."/>
            <person name="Han C."/>
            <person name="Kim E."/>
            <person name="Lykidis A."/>
            <person name="Lapidus A.L."/>
            <person name="McDonnald E."/>
            <person name="Rohlin L."/>
            <person name="Culley D.E."/>
            <person name="Gunsalus R."/>
            <person name="McInerney M.J."/>
        </authorList>
    </citation>
    <scope>NUCLEOTIDE SEQUENCE [LARGE SCALE GENOMIC DNA]</scope>
    <source>
        <strain evidence="5">DSM 2245B / Goettingen</strain>
    </source>
</reference>
<sequence>MKILIDATAALMGGGQTYLINLLNYTEILEHDIIILSPKKLTLPSIQNIHRIDVDKSLENPFIRAVWMRRYLPDLIKERKVDILFCPGGLITKGIPSNCVKVTMFRNMIPFDLKQRVKYPLGYMRFRNWLLERLLLDSMIEADLVIFISEYASKVIKKRAKKKLRNTVIIPHGLSAEFRIFDKKAIPRPQWLPAEDYLLYVSILDVYKAQIELIQGFALLKKWRQTSEKLLLVGPDEERSYYTKMIKKEIVKHGLQNDVIITGPVPYNELPALYYHAKVNIFASECENCPNILLEALGAGRPTLVSDCEPMPEFGGDSVEYFDPTSPEDFANSIIRFIDDENKMKELAKKAGERSLLFDWEKVGRLTWQSIENIYNSKTINM</sequence>
<dbReference type="Pfam" id="PF00534">
    <property type="entry name" value="Glycos_transf_1"/>
    <property type="match status" value="1"/>
</dbReference>